<evidence type="ECO:0000313" key="1">
    <source>
        <dbReference type="EMBL" id="QGG47781.1"/>
    </source>
</evidence>
<gene>
    <name evidence="1" type="ORF">FTV88_1682</name>
</gene>
<protein>
    <submittedName>
        <fullName evidence="1">Uncharacterized protein</fullName>
    </submittedName>
</protein>
<dbReference type="EMBL" id="CP045875">
    <property type="protein sequence ID" value="QGG47781.1"/>
    <property type="molecule type" value="Genomic_DNA"/>
</dbReference>
<organism evidence="1 2">
    <name type="scientific">Heliorestis convoluta</name>
    <dbReference type="NCBI Taxonomy" id="356322"/>
    <lineage>
        <taxon>Bacteria</taxon>
        <taxon>Bacillati</taxon>
        <taxon>Bacillota</taxon>
        <taxon>Clostridia</taxon>
        <taxon>Eubacteriales</taxon>
        <taxon>Heliobacteriaceae</taxon>
        <taxon>Heliorestis</taxon>
    </lineage>
</organism>
<dbReference type="KEGG" id="hcv:FTV88_1682"/>
<dbReference type="OrthoDB" id="2079164at2"/>
<name>A0A5Q2N0F4_9FIRM</name>
<keyword evidence="2" id="KW-1185">Reference proteome</keyword>
<accession>A0A5Q2N0F4</accession>
<sequence length="254" mass="29372">MLSLVIGAIYLSIPLDRIEAIPRQERQEIVIWPEKKPLGWTERQWVPGESFIDPQGRPWKVTSTSKGEVVVWSDPNLLSCTSDPVLSQEGFPFSFHLSFENKLGTIVLIYDQREALQASYWQEALGEQGYQVEMVAHEAARRGQIRKAKEAGPLAILRLQESDLWNWQDEEGKDRVIFLLDRHPRMDSNLSFLLRWQEEIPEHLRAVIIFCRQSYGQHFFPRSVDIMVPSRLSKQDIEVLSTSLISALNPFLDE</sequence>
<dbReference type="RefSeq" id="WP_153725087.1">
    <property type="nucleotide sequence ID" value="NZ_CP045875.1"/>
</dbReference>
<reference evidence="2" key="1">
    <citation type="submission" date="2019-11" db="EMBL/GenBank/DDBJ databases">
        <title>Genome sequence of Heliorestis convoluta strain HH, an alkaliphilic and minimalistic phototrophic bacterium from a soda lake in Egypt.</title>
        <authorList>
            <person name="Dewey E.D."/>
            <person name="Stokes L.M."/>
            <person name="Burchell B.M."/>
            <person name="Shaffer K.N."/>
            <person name="Huntington A.M."/>
            <person name="Baker J.M."/>
            <person name="Nadendla S."/>
            <person name="Giglio M.G."/>
            <person name="Touchman J.W."/>
            <person name="Blankenship R.E."/>
            <person name="Madigan M.T."/>
            <person name="Sattley W.M."/>
        </authorList>
    </citation>
    <scope>NUCLEOTIDE SEQUENCE [LARGE SCALE GENOMIC DNA]</scope>
    <source>
        <strain evidence="2">HH</strain>
    </source>
</reference>
<dbReference type="AlphaFoldDB" id="A0A5Q2N0F4"/>
<evidence type="ECO:0000313" key="2">
    <source>
        <dbReference type="Proteomes" id="UP000366051"/>
    </source>
</evidence>
<proteinExistence type="predicted"/>
<dbReference type="Proteomes" id="UP000366051">
    <property type="component" value="Chromosome"/>
</dbReference>